<dbReference type="InterPro" id="IPR050731">
    <property type="entry name" value="HRD1_E3_ubiq-ligases"/>
</dbReference>
<dbReference type="GO" id="GO:0043161">
    <property type="term" value="P:proteasome-mediated ubiquitin-dependent protein catabolic process"/>
    <property type="evidence" value="ECO:0007669"/>
    <property type="project" value="TreeGrafter"/>
</dbReference>
<dbReference type="Gene3D" id="3.30.40.10">
    <property type="entry name" value="Zinc/RING finger domain, C3HC4 (zinc finger)"/>
    <property type="match status" value="1"/>
</dbReference>
<organism evidence="6">
    <name type="scientific">viral metagenome</name>
    <dbReference type="NCBI Taxonomy" id="1070528"/>
    <lineage>
        <taxon>unclassified sequences</taxon>
        <taxon>metagenomes</taxon>
        <taxon>organismal metagenomes</taxon>
    </lineage>
</organism>
<proteinExistence type="predicted"/>
<dbReference type="EMBL" id="MN739530">
    <property type="protein sequence ID" value="QHT10974.1"/>
    <property type="molecule type" value="Genomic_DNA"/>
</dbReference>
<feature type="region of interest" description="Disordered" evidence="4">
    <location>
        <begin position="132"/>
        <end position="157"/>
    </location>
</feature>
<dbReference type="SMART" id="SM00184">
    <property type="entry name" value="RING"/>
    <property type="match status" value="1"/>
</dbReference>
<keyword evidence="3" id="KW-0862">Zinc</keyword>
<name>A0A6C0D4E2_9ZZZZ</name>
<keyword evidence="2" id="KW-0863">Zinc-finger</keyword>
<dbReference type="PANTHER" id="PTHR22763">
    <property type="entry name" value="RING ZINC FINGER PROTEIN"/>
    <property type="match status" value="1"/>
</dbReference>
<evidence type="ECO:0000259" key="5">
    <source>
        <dbReference type="PROSITE" id="PS50089"/>
    </source>
</evidence>
<sequence>MCDVAFQNAYSDIMNEEIHRDLEIELDFESEKKTDNNENDDTVWTDYDSEEEEDDEETFIEPCNCHEIVAEPCFEVAKTFDPCAICFEDIKTVNMTVTRCGHVFHASCMFEAIVKNENCPLCRTQLINKELGDDEEEEQEQENNDEAVEEEDEEEVRVSWTIDRRPNVYRNHYRYL</sequence>
<dbReference type="InterPro" id="IPR001841">
    <property type="entry name" value="Znf_RING"/>
</dbReference>
<reference evidence="6" key="1">
    <citation type="journal article" date="2020" name="Nature">
        <title>Giant virus diversity and host interactions through global metagenomics.</title>
        <authorList>
            <person name="Schulz F."/>
            <person name="Roux S."/>
            <person name="Paez-Espino D."/>
            <person name="Jungbluth S."/>
            <person name="Walsh D.A."/>
            <person name="Denef V.J."/>
            <person name="McMahon K.D."/>
            <person name="Konstantinidis K.T."/>
            <person name="Eloe-Fadrosh E.A."/>
            <person name="Kyrpides N.C."/>
            <person name="Woyke T."/>
        </authorList>
    </citation>
    <scope>NUCLEOTIDE SEQUENCE</scope>
    <source>
        <strain evidence="6">GVMAG-M-3300023174-111</strain>
    </source>
</reference>
<dbReference type="GO" id="GO:0008270">
    <property type="term" value="F:zinc ion binding"/>
    <property type="evidence" value="ECO:0007669"/>
    <property type="project" value="UniProtKB-KW"/>
</dbReference>
<feature type="compositionally biased region" description="Acidic residues" evidence="4">
    <location>
        <begin position="132"/>
        <end position="155"/>
    </location>
</feature>
<keyword evidence="1" id="KW-0479">Metal-binding</keyword>
<feature type="domain" description="RING-type" evidence="5">
    <location>
        <begin position="83"/>
        <end position="123"/>
    </location>
</feature>
<dbReference type="Pfam" id="PF13639">
    <property type="entry name" value="zf-RING_2"/>
    <property type="match status" value="1"/>
</dbReference>
<evidence type="ECO:0000313" key="6">
    <source>
        <dbReference type="EMBL" id="QHT10974.1"/>
    </source>
</evidence>
<evidence type="ECO:0000256" key="2">
    <source>
        <dbReference type="ARBA" id="ARBA00022771"/>
    </source>
</evidence>
<dbReference type="PROSITE" id="PS50089">
    <property type="entry name" value="ZF_RING_2"/>
    <property type="match status" value="1"/>
</dbReference>
<protein>
    <recommendedName>
        <fullName evidence="5">RING-type domain-containing protein</fullName>
    </recommendedName>
</protein>
<dbReference type="SUPFAM" id="SSF57850">
    <property type="entry name" value="RING/U-box"/>
    <property type="match status" value="1"/>
</dbReference>
<accession>A0A6C0D4E2</accession>
<evidence type="ECO:0000256" key="3">
    <source>
        <dbReference type="ARBA" id="ARBA00022833"/>
    </source>
</evidence>
<dbReference type="GO" id="GO:0061630">
    <property type="term" value="F:ubiquitin protein ligase activity"/>
    <property type="evidence" value="ECO:0007669"/>
    <property type="project" value="TreeGrafter"/>
</dbReference>
<evidence type="ECO:0000256" key="1">
    <source>
        <dbReference type="ARBA" id="ARBA00022723"/>
    </source>
</evidence>
<evidence type="ECO:0000256" key="4">
    <source>
        <dbReference type="SAM" id="MobiDB-lite"/>
    </source>
</evidence>
<dbReference type="AlphaFoldDB" id="A0A6C0D4E2"/>
<dbReference type="GO" id="GO:0012505">
    <property type="term" value="C:endomembrane system"/>
    <property type="evidence" value="ECO:0007669"/>
    <property type="project" value="TreeGrafter"/>
</dbReference>
<dbReference type="InterPro" id="IPR013083">
    <property type="entry name" value="Znf_RING/FYVE/PHD"/>
</dbReference>